<organism evidence="1">
    <name type="scientific">Petromyces alliaceus</name>
    <name type="common">Aspergillus alliaceus</name>
    <dbReference type="NCBI Taxonomy" id="209559"/>
    <lineage>
        <taxon>Eukaryota</taxon>
        <taxon>Fungi</taxon>
        <taxon>Dikarya</taxon>
        <taxon>Ascomycota</taxon>
        <taxon>Pezizomycotina</taxon>
        <taxon>Eurotiomycetes</taxon>
        <taxon>Eurotiomycetidae</taxon>
        <taxon>Eurotiales</taxon>
        <taxon>Aspergillaceae</taxon>
        <taxon>Aspergillus</taxon>
        <taxon>Aspergillus subgen. Circumdati</taxon>
    </lineage>
</organism>
<dbReference type="AlphaFoldDB" id="A0A5N7C1G5"/>
<reference evidence="1" key="1">
    <citation type="submission" date="2019-04" db="EMBL/GenBank/DDBJ databases">
        <title>Friends and foes A comparative genomics studyof 23 Aspergillus species from section Flavi.</title>
        <authorList>
            <consortium name="DOE Joint Genome Institute"/>
            <person name="Kjaerbolling I."/>
            <person name="Vesth T."/>
            <person name="Frisvad J.C."/>
            <person name="Nybo J.L."/>
            <person name="Theobald S."/>
            <person name="Kildgaard S."/>
            <person name="Isbrandt T."/>
            <person name="Kuo A."/>
            <person name="Sato A."/>
            <person name="Lyhne E.K."/>
            <person name="Kogle M.E."/>
            <person name="Wiebenga A."/>
            <person name="Kun R.S."/>
            <person name="Lubbers R.J."/>
            <person name="Makela M.R."/>
            <person name="Barry K."/>
            <person name="Chovatia M."/>
            <person name="Clum A."/>
            <person name="Daum C."/>
            <person name="Haridas S."/>
            <person name="He G."/>
            <person name="LaButti K."/>
            <person name="Lipzen A."/>
            <person name="Mondo S."/>
            <person name="Riley R."/>
            <person name="Salamov A."/>
            <person name="Simmons B.A."/>
            <person name="Magnuson J.K."/>
            <person name="Henrissat B."/>
            <person name="Mortensen U.H."/>
            <person name="Larsen T.O."/>
            <person name="Devries R.P."/>
            <person name="Grigoriev I.V."/>
            <person name="Machida M."/>
            <person name="Baker S.E."/>
            <person name="Andersen M.R."/>
        </authorList>
    </citation>
    <scope>NUCLEOTIDE SEQUENCE [LARGE SCALE GENOMIC DNA]</scope>
    <source>
        <strain evidence="1">IBT 14317</strain>
    </source>
</reference>
<gene>
    <name evidence="1" type="ORF">BDV23DRAFT_118865</name>
</gene>
<sequence length="155" mass="17356">MPKASKSALREWRLEGRQKVASCIMQRDGGIQVTTDQSRWRSAVTCDVDRIGPPPIEASRSFDPHWSVPFYSALDTGEIISSLFDRSARSICPVQFEQACMQPRRFRCIVPSGRNSMASHQSLARTGTFQFWSSVLTPIPGSPTLRFPHDPASLM</sequence>
<name>A0A5N7C1G5_PETAA</name>
<accession>A0A5N7C1G5</accession>
<protein>
    <submittedName>
        <fullName evidence="1">Uncharacterized protein</fullName>
    </submittedName>
</protein>
<dbReference type="Proteomes" id="UP000326877">
    <property type="component" value="Unassembled WGS sequence"/>
</dbReference>
<evidence type="ECO:0000313" key="1">
    <source>
        <dbReference type="EMBL" id="KAE8387936.1"/>
    </source>
</evidence>
<proteinExistence type="predicted"/>
<dbReference type="EMBL" id="ML735285">
    <property type="protein sequence ID" value="KAE8387936.1"/>
    <property type="molecule type" value="Genomic_DNA"/>
</dbReference>